<keyword evidence="1" id="KW-0472">Membrane</keyword>
<feature type="transmembrane region" description="Helical" evidence="1">
    <location>
        <begin position="101"/>
        <end position="119"/>
    </location>
</feature>
<dbReference type="EMBL" id="HBFP01003090">
    <property type="protein sequence ID" value="CAD8817810.1"/>
    <property type="molecule type" value="Transcribed_RNA"/>
</dbReference>
<dbReference type="AlphaFoldDB" id="A0A7S0ZCS3"/>
<evidence type="ECO:0000256" key="1">
    <source>
        <dbReference type="SAM" id="Phobius"/>
    </source>
</evidence>
<keyword evidence="1" id="KW-0812">Transmembrane</keyword>
<sequence>MMSRHVLSKLRGLGMLRGLGANGGMMKQSTGIIERIAVRGEPWESAPVFSARWSRKMREDFGNTTVDDPPTGPLPEEHELEGYSDWSNWYDTHPDTPSIDVLYAMVLFFGPAYLIYLFSKWRGRKVFESPSFTLNCIPYDEQIDGPIAHYIAINRERKVEFQKRLLGIPDDE</sequence>
<protein>
    <submittedName>
        <fullName evidence="2">Uncharacterized protein</fullName>
    </submittedName>
</protein>
<evidence type="ECO:0000313" key="2">
    <source>
        <dbReference type="EMBL" id="CAD8817810.1"/>
    </source>
</evidence>
<reference evidence="2" key="1">
    <citation type="submission" date="2021-01" db="EMBL/GenBank/DDBJ databases">
        <authorList>
            <person name="Corre E."/>
            <person name="Pelletier E."/>
            <person name="Niang G."/>
            <person name="Scheremetjew M."/>
            <person name="Finn R."/>
            <person name="Kale V."/>
            <person name="Holt S."/>
            <person name="Cochrane G."/>
            <person name="Meng A."/>
            <person name="Brown T."/>
            <person name="Cohen L."/>
        </authorList>
    </citation>
    <scope>NUCLEOTIDE SEQUENCE</scope>
    <source>
        <strain evidence="2">CCMP3278</strain>
    </source>
</reference>
<keyword evidence="1" id="KW-1133">Transmembrane helix</keyword>
<organism evidence="2">
    <name type="scientific">Timspurckia oligopyrenoides</name>
    <dbReference type="NCBI Taxonomy" id="708627"/>
    <lineage>
        <taxon>Eukaryota</taxon>
        <taxon>Rhodophyta</taxon>
        <taxon>Bangiophyceae</taxon>
        <taxon>Porphyridiales</taxon>
        <taxon>Porphyridiaceae</taxon>
        <taxon>Timspurckia</taxon>
    </lineage>
</organism>
<accession>A0A7S0ZCS3</accession>
<gene>
    <name evidence="2" type="ORF">TOLI1172_LOCUS2199</name>
</gene>
<proteinExistence type="predicted"/>
<name>A0A7S0ZCS3_9RHOD</name>